<feature type="region of interest" description="Disordered" evidence="1">
    <location>
        <begin position="242"/>
        <end position="261"/>
    </location>
</feature>
<organism evidence="2 3">
    <name type="scientific">Hypsibius exemplaris</name>
    <name type="common">Freshwater tardigrade</name>
    <dbReference type="NCBI Taxonomy" id="2072580"/>
    <lineage>
        <taxon>Eukaryota</taxon>
        <taxon>Metazoa</taxon>
        <taxon>Ecdysozoa</taxon>
        <taxon>Tardigrada</taxon>
        <taxon>Eutardigrada</taxon>
        <taxon>Parachela</taxon>
        <taxon>Hypsibioidea</taxon>
        <taxon>Hypsibiidae</taxon>
        <taxon>Hypsibius</taxon>
    </lineage>
</organism>
<accession>A0A9X6RPH7</accession>
<feature type="compositionally biased region" description="Basic and acidic residues" evidence="1">
    <location>
        <begin position="11"/>
        <end position="25"/>
    </location>
</feature>
<evidence type="ECO:0000256" key="1">
    <source>
        <dbReference type="SAM" id="MobiDB-lite"/>
    </source>
</evidence>
<evidence type="ECO:0000313" key="3">
    <source>
        <dbReference type="Proteomes" id="UP000192578"/>
    </source>
</evidence>
<name>A0A9X6RPH7_HYPEX</name>
<comment type="caution">
    <text evidence="2">The sequence shown here is derived from an EMBL/GenBank/DDBJ whole genome shotgun (WGS) entry which is preliminary data.</text>
</comment>
<dbReference type="AlphaFoldDB" id="A0A9X6RPH7"/>
<reference evidence="3" key="1">
    <citation type="submission" date="2017-01" db="EMBL/GenBank/DDBJ databases">
        <title>Comparative genomics of anhydrobiosis in the tardigrade Hypsibius dujardini.</title>
        <authorList>
            <person name="Yoshida Y."/>
            <person name="Koutsovoulos G."/>
            <person name="Laetsch D."/>
            <person name="Stevens L."/>
            <person name="Kumar S."/>
            <person name="Horikawa D."/>
            <person name="Ishino K."/>
            <person name="Komine S."/>
            <person name="Tomita M."/>
            <person name="Blaxter M."/>
            <person name="Arakawa K."/>
        </authorList>
    </citation>
    <scope>NUCLEOTIDE SEQUENCE [LARGE SCALE GENOMIC DNA]</scope>
    <source>
        <strain evidence="3">Z151</strain>
    </source>
</reference>
<feature type="compositionally biased region" description="Polar residues" evidence="1">
    <location>
        <begin position="242"/>
        <end position="252"/>
    </location>
</feature>
<sequence length="261" mass="28642">MGRCPAVTLRDTGRKESSESSEKRQPWWMRNEPADDAFLSARPPCTPTPSFVGQFPTGVWRIESPQISRAPLQRIMARKFHAAKKKNNLTSSPVSNLDAATFQASPLSQLDTSPQPARRSFTFRARSSASPCILISIPSCPGLRQGVYFEKILKGSERVPLAGATSSCSMVSAASVVRHGGSSSDKHPQRLRHLLRHRFSAIGVGLRVQLRDPLVSSAIGSKLVIISIFMYGYVRKLSTGAQKRNQRPSTTPDRVISREGS</sequence>
<keyword evidence="3" id="KW-1185">Reference proteome</keyword>
<proteinExistence type="predicted"/>
<dbReference type="EMBL" id="MTYJ01000459">
    <property type="protein sequence ID" value="OWA54786.1"/>
    <property type="molecule type" value="Genomic_DNA"/>
</dbReference>
<feature type="region of interest" description="Disordered" evidence="1">
    <location>
        <begin position="1"/>
        <end position="32"/>
    </location>
</feature>
<dbReference type="Proteomes" id="UP000192578">
    <property type="component" value="Unassembled WGS sequence"/>
</dbReference>
<protein>
    <submittedName>
        <fullName evidence="2">Uncharacterized protein</fullName>
    </submittedName>
</protein>
<evidence type="ECO:0000313" key="2">
    <source>
        <dbReference type="EMBL" id="OWA54786.1"/>
    </source>
</evidence>
<gene>
    <name evidence="2" type="ORF">BV898_19180</name>
</gene>